<dbReference type="OMA" id="FANRTYL"/>
<dbReference type="Pfam" id="PF04488">
    <property type="entry name" value="Gly_transf_sug"/>
    <property type="match status" value="1"/>
</dbReference>
<sequence>MSGDAWGFRRTTPRALFAINMLKRGSEEALSELHGFRASREALSDTNHGISKNSSSVHKVIPRVIHQTWDDAEVPGQVANWVRSWEKFNPEFEYHFWTDAGTRQLLEQRFVDEYEALYDDYPHRINRADVRRLLILYEYGGVFADLDVECLQPLPPILSKYECVVSLEPTEHQWLIYNNSRSLFALTGFMACTPHHPFLALVLKRLSSFAANARSSKWNLNILNSTGPVFISEVIQEYVKYYNNSGHDLLHVAPSDLFIPTFDPSLTDSFRVKCQSAELNEGQKAICEDLRRRDFVNVPSSRAITDHHWMHSWADHFVPRGFKDIASLVPNVHIDLPSQEIGEISRLNTF</sequence>
<reference evidence="4" key="1">
    <citation type="submission" date="2012-12" db="EMBL/GenBank/DDBJ databases">
        <authorList>
            <person name="Hellsten U."/>
            <person name="Grimwood J."/>
            <person name="Chapman J.A."/>
            <person name="Shapiro H."/>
            <person name="Aerts A."/>
            <person name="Otillar R.P."/>
            <person name="Terry A.Y."/>
            <person name="Boore J.L."/>
            <person name="Simakov O."/>
            <person name="Marletaz F."/>
            <person name="Cho S.-J."/>
            <person name="Edsinger-Gonzales E."/>
            <person name="Havlak P."/>
            <person name="Kuo D.-H."/>
            <person name="Larsson T."/>
            <person name="Lv J."/>
            <person name="Arendt D."/>
            <person name="Savage R."/>
            <person name="Osoegawa K."/>
            <person name="de Jong P."/>
            <person name="Lindberg D.R."/>
            <person name="Seaver E.C."/>
            <person name="Weisblat D.A."/>
            <person name="Putnam N.H."/>
            <person name="Grigoriev I.V."/>
            <person name="Rokhsar D.S."/>
        </authorList>
    </citation>
    <scope>NUCLEOTIDE SEQUENCE</scope>
    <source>
        <strain evidence="4">I ESC-2004</strain>
    </source>
</reference>
<dbReference type="SUPFAM" id="SSF53448">
    <property type="entry name" value="Nucleotide-diphospho-sugar transferases"/>
    <property type="match status" value="1"/>
</dbReference>
<protein>
    <submittedName>
        <fullName evidence="2 3">Uncharacterized protein</fullName>
    </submittedName>
</protein>
<evidence type="ECO:0000313" key="2">
    <source>
        <dbReference type="EMBL" id="ELT91043.1"/>
    </source>
</evidence>
<evidence type="ECO:0000313" key="3">
    <source>
        <dbReference type="EnsemblMetazoa" id="CapteP223436"/>
    </source>
</evidence>
<dbReference type="PANTHER" id="PTHR32385">
    <property type="entry name" value="MANNOSYL PHOSPHORYLINOSITOL CERAMIDE SYNTHASE"/>
    <property type="match status" value="1"/>
</dbReference>
<reference evidence="2 4" key="2">
    <citation type="journal article" date="2013" name="Nature">
        <title>Insights into bilaterian evolution from three spiralian genomes.</title>
        <authorList>
            <person name="Simakov O."/>
            <person name="Marletaz F."/>
            <person name="Cho S.J."/>
            <person name="Edsinger-Gonzales E."/>
            <person name="Havlak P."/>
            <person name="Hellsten U."/>
            <person name="Kuo D.H."/>
            <person name="Larsson T."/>
            <person name="Lv J."/>
            <person name="Arendt D."/>
            <person name="Savage R."/>
            <person name="Osoegawa K."/>
            <person name="de Jong P."/>
            <person name="Grimwood J."/>
            <person name="Chapman J.A."/>
            <person name="Shapiro H."/>
            <person name="Aerts A."/>
            <person name="Otillar R.P."/>
            <person name="Terry A.Y."/>
            <person name="Boore J.L."/>
            <person name="Grigoriev I.V."/>
            <person name="Lindberg D.R."/>
            <person name="Seaver E.C."/>
            <person name="Weisblat D.A."/>
            <person name="Putnam N.H."/>
            <person name="Rokhsar D.S."/>
        </authorList>
    </citation>
    <scope>NUCLEOTIDE SEQUENCE</scope>
    <source>
        <strain evidence="2 4">I ESC-2004</strain>
    </source>
</reference>
<accession>R7TBC7</accession>
<dbReference type="OrthoDB" id="9997758at2759"/>
<dbReference type="GO" id="GO:0016020">
    <property type="term" value="C:membrane"/>
    <property type="evidence" value="ECO:0007669"/>
    <property type="project" value="GOC"/>
</dbReference>
<name>R7TBC7_CAPTE</name>
<evidence type="ECO:0000313" key="4">
    <source>
        <dbReference type="Proteomes" id="UP000014760"/>
    </source>
</evidence>
<dbReference type="InterPro" id="IPR007577">
    <property type="entry name" value="GlycoTrfase_DXD_sugar-bd_CS"/>
</dbReference>
<dbReference type="AlphaFoldDB" id="R7TBC7"/>
<dbReference type="InterPro" id="IPR051706">
    <property type="entry name" value="Glycosyltransferase_domain"/>
</dbReference>
<dbReference type="EnsemblMetazoa" id="CapteT223436">
    <property type="protein sequence ID" value="CapteP223436"/>
    <property type="gene ID" value="CapteG223436"/>
</dbReference>
<organism evidence="2">
    <name type="scientific">Capitella teleta</name>
    <name type="common">Polychaete worm</name>
    <dbReference type="NCBI Taxonomy" id="283909"/>
    <lineage>
        <taxon>Eukaryota</taxon>
        <taxon>Metazoa</taxon>
        <taxon>Spiralia</taxon>
        <taxon>Lophotrochozoa</taxon>
        <taxon>Annelida</taxon>
        <taxon>Polychaeta</taxon>
        <taxon>Sedentaria</taxon>
        <taxon>Scolecida</taxon>
        <taxon>Capitellidae</taxon>
        <taxon>Capitella</taxon>
    </lineage>
</organism>
<dbReference type="HOGENOM" id="CLU_051866_0_0_1"/>
<gene>
    <name evidence="2" type="ORF">CAPTEDRAFT_223436</name>
</gene>
<dbReference type="GO" id="GO:0000030">
    <property type="term" value="F:mannosyltransferase activity"/>
    <property type="evidence" value="ECO:0007669"/>
    <property type="project" value="TreeGrafter"/>
</dbReference>
<dbReference type="InterPro" id="IPR029044">
    <property type="entry name" value="Nucleotide-diphossugar_trans"/>
</dbReference>
<reference evidence="3" key="3">
    <citation type="submission" date="2015-06" db="UniProtKB">
        <authorList>
            <consortium name="EnsemblMetazoa"/>
        </authorList>
    </citation>
    <scope>IDENTIFICATION</scope>
</reference>
<dbReference type="GO" id="GO:0051999">
    <property type="term" value="P:mannosyl-inositol phosphorylceramide biosynthetic process"/>
    <property type="evidence" value="ECO:0007669"/>
    <property type="project" value="TreeGrafter"/>
</dbReference>
<dbReference type="EMBL" id="AMQN01014006">
    <property type="status" value="NOT_ANNOTATED_CDS"/>
    <property type="molecule type" value="Genomic_DNA"/>
</dbReference>
<dbReference type="PANTHER" id="PTHR32385:SF15">
    <property type="entry name" value="INOSITOL PHOSPHOCERAMIDE MANNOSYLTRANSFERASE 1"/>
    <property type="match status" value="1"/>
</dbReference>
<dbReference type="EMBL" id="KB310670">
    <property type="protein sequence ID" value="ELT91043.1"/>
    <property type="molecule type" value="Genomic_DNA"/>
</dbReference>
<proteinExistence type="predicted"/>
<dbReference type="Gene3D" id="3.90.550.20">
    <property type="match status" value="1"/>
</dbReference>
<keyword evidence="4" id="KW-1185">Reference proteome</keyword>
<keyword evidence="1" id="KW-0808">Transferase</keyword>
<dbReference type="Proteomes" id="UP000014760">
    <property type="component" value="Unassembled WGS sequence"/>
</dbReference>
<evidence type="ECO:0000256" key="1">
    <source>
        <dbReference type="ARBA" id="ARBA00022679"/>
    </source>
</evidence>